<gene>
    <name evidence="1" type="ORF">KL86PLE_90762</name>
</gene>
<dbReference type="AlphaFoldDB" id="A0A212LR20"/>
<evidence type="ECO:0000313" key="1">
    <source>
        <dbReference type="EMBL" id="SCM80024.1"/>
    </source>
</evidence>
<dbReference type="EMBL" id="FMJD01000013">
    <property type="protein sequence ID" value="SCM80024.1"/>
    <property type="molecule type" value="Genomic_DNA"/>
</dbReference>
<dbReference type="RefSeq" id="WP_288198867.1">
    <property type="nucleotide sequence ID" value="NZ_LT608334.1"/>
</dbReference>
<organism evidence="1">
    <name type="scientific">uncultured Pleomorphomonas sp</name>
    <dbReference type="NCBI Taxonomy" id="442121"/>
    <lineage>
        <taxon>Bacteria</taxon>
        <taxon>Pseudomonadati</taxon>
        <taxon>Pseudomonadota</taxon>
        <taxon>Alphaproteobacteria</taxon>
        <taxon>Hyphomicrobiales</taxon>
        <taxon>Pleomorphomonadaceae</taxon>
        <taxon>Pleomorphomonas</taxon>
        <taxon>environmental samples</taxon>
    </lineage>
</organism>
<name>A0A212LR20_9HYPH</name>
<sequence length="150" mass="17151">MRRRLEAFGVSMLKMCCASIIFFGMVFTVFAVGPALETLYFPVVSKLWIEDIRPTADGRTEVRASFRKLRNCEYMGISWYAGTPATTFERVAIILLRDEKDTSGPTRPVGLQRAGPWIINLPPDGVKRNSFARLYHHCHPFWVTTTDFFP</sequence>
<reference evidence="1" key="1">
    <citation type="submission" date="2016-08" db="EMBL/GenBank/DDBJ databases">
        <authorList>
            <person name="Seilhamer J.J."/>
        </authorList>
    </citation>
    <scope>NUCLEOTIDE SEQUENCE</scope>
    <source>
        <strain evidence="1">86</strain>
    </source>
</reference>
<accession>A0A212LR20</accession>
<protein>
    <submittedName>
        <fullName evidence="1">Uncharacterized protein</fullName>
    </submittedName>
</protein>
<proteinExistence type="predicted"/>